<dbReference type="AlphaFoldDB" id="A0A512JDW2"/>
<evidence type="ECO:0000256" key="6">
    <source>
        <dbReference type="ARBA" id="ARBA00022777"/>
    </source>
</evidence>
<comment type="caution">
    <text evidence="9">The sequence shown here is derived from an EMBL/GenBank/DDBJ whole genome shotgun (WGS) entry which is preliminary data.</text>
</comment>
<evidence type="ECO:0000256" key="1">
    <source>
        <dbReference type="ARBA" id="ARBA00000085"/>
    </source>
</evidence>
<dbReference type="InterPro" id="IPR011102">
    <property type="entry name" value="Sig_transdc_His_kinase_HWE"/>
</dbReference>
<evidence type="ECO:0000256" key="4">
    <source>
        <dbReference type="ARBA" id="ARBA00022679"/>
    </source>
</evidence>
<reference evidence="10" key="4">
    <citation type="submission" date="2023-01" db="EMBL/GenBank/DDBJ databases">
        <title>Draft genome sequence of Methylobacterium oxalidis strain NBRC 107715.</title>
        <authorList>
            <person name="Sun Q."/>
            <person name="Mori K."/>
        </authorList>
    </citation>
    <scope>NUCLEOTIDE SEQUENCE</scope>
    <source>
        <strain evidence="10">NBRC 107715</strain>
    </source>
</reference>
<dbReference type="OrthoDB" id="9760752at2"/>
<dbReference type="EC" id="2.7.13.3" evidence="2"/>
<evidence type="ECO:0000256" key="7">
    <source>
        <dbReference type="ARBA" id="ARBA00022840"/>
    </source>
</evidence>
<reference evidence="10" key="1">
    <citation type="journal article" date="2014" name="Int. J. Syst. Evol. Microbiol.">
        <title>Complete genome of a new Firmicutes species belonging to the dominant human colonic microbiota ('Ruminococcus bicirculans') reveals two chromosomes and a selective capacity to utilize plant glucans.</title>
        <authorList>
            <consortium name="NISC Comparative Sequencing Program"/>
            <person name="Wegmann U."/>
            <person name="Louis P."/>
            <person name="Goesmann A."/>
            <person name="Henrissat B."/>
            <person name="Duncan S.H."/>
            <person name="Flint H.J."/>
        </authorList>
    </citation>
    <scope>NUCLEOTIDE SEQUENCE</scope>
    <source>
        <strain evidence="10">NBRC 107715</strain>
    </source>
</reference>
<evidence type="ECO:0000313" key="10">
    <source>
        <dbReference type="EMBL" id="GLS64602.1"/>
    </source>
</evidence>
<feature type="domain" description="Signal transduction histidine kinase HWE region" evidence="8">
    <location>
        <begin position="109"/>
        <end position="191"/>
    </location>
</feature>
<name>A0A512JDW2_9HYPH</name>
<dbReference type="GO" id="GO:0005524">
    <property type="term" value="F:ATP binding"/>
    <property type="evidence" value="ECO:0007669"/>
    <property type="project" value="UniProtKB-KW"/>
</dbReference>
<evidence type="ECO:0000256" key="3">
    <source>
        <dbReference type="ARBA" id="ARBA00022553"/>
    </source>
</evidence>
<dbReference type="Proteomes" id="UP000321960">
    <property type="component" value="Unassembled WGS sequence"/>
</dbReference>
<keyword evidence="6" id="KW-0418">Kinase</keyword>
<dbReference type="EMBL" id="BSPK01000047">
    <property type="protein sequence ID" value="GLS64602.1"/>
    <property type="molecule type" value="Genomic_DNA"/>
</dbReference>
<evidence type="ECO:0000313" key="12">
    <source>
        <dbReference type="Proteomes" id="UP001156856"/>
    </source>
</evidence>
<comment type="catalytic activity">
    <reaction evidence="1">
        <text>ATP + protein L-histidine = ADP + protein N-phospho-L-histidine.</text>
        <dbReference type="EC" id="2.7.13.3"/>
    </reaction>
</comment>
<keyword evidence="4" id="KW-0808">Transferase</keyword>
<dbReference type="PANTHER" id="PTHR41523">
    <property type="entry name" value="TWO-COMPONENT SYSTEM SENSOR PROTEIN"/>
    <property type="match status" value="1"/>
</dbReference>
<protein>
    <recommendedName>
        <fullName evidence="2">histidine kinase</fullName>
        <ecNumber evidence="2">2.7.13.3</ecNumber>
    </recommendedName>
</protein>
<evidence type="ECO:0000256" key="5">
    <source>
        <dbReference type="ARBA" id="ARBA00022741"/>
    </source>
</evidence>
<gene>
    <name evidence="10" type="ORF">GCM10007888_29830</name>
    <name evidence="9" type="ORF">MOX02_61460</name>
</gene>
<dbReference type="GO" id="GO:0004673">
    <property type="term" value="F:protein histidine kinase activity"/>
    <property type="evidence" value="ECO:0007669"/>
    <property type="project" value="UniProtKB-EC"/>
</dbReference>
<evidence type="ECO:0000313" key="9">
    <source>
        <dbReference type="EMBL" id="GEP08108.1"/>
    </source>
</evidence>
<sequence>MADPSHKCLPRGHYDRLLIETSCEAIEQSRKLLEQTGPLLATKPAKPPIPQTGKALDRPWESLKVTSYASDLERRPDQVSVGGLNLPEPDSPEGELLRLREQQAEMAGELQHRTRNLIAVVRSLANQTMRRTGPTEAFREQFTGQLGALSRVQGLLSRYGHEPITMRALIETELGALGSALRDRILLEGPEVSIRKAVVQSFALALYELITTASRYGALASEQGCLSVTWRIETRDDGGWLVLDWTEEGLDPAREEALIRRGYDCELIEKALPYVLGSKGHYTITETKLRCSIELRLTTRRESDR</sequence>
<dbReference type="RefSeq" id="WP_147029492.1">
    <property type="nucleotide sequence ID" value="NZ_BJZU01000274.1"/>
</dbReference>
<evidence type="ECO:0000259" key="8">
    <source>
        <dbReference type="SMART" id="SM00911"/>
    </source>
</evidence>
<evidence type="ECO:0000313" key="11">
    <source>
        <dbReference type="Proteomes" id="UP000321960"/>
    </source>
</evidence>
<evidence type="ECO:0000256" key="2">
    <source>
        <dbReference type="ARBA" id="ARBA00012438"/>
    </source>
</evidence>
<keyword evidence="3" id="KW-0597">Phosphoprotein</keyword>
<reference evidence="9 11" key="3">
    <citation type="submission" date="2019-07" db="EMBL/GenBank/DDBJ databases">
        <title>Whole genome shotgun sequence of Methylobacterium oxalidis NBRC 107715.</title>
        <authorList>
            <person name="Hosoyama A."/>
            <person name="Uohara A."/>
            <person name="Ohji S."/>
            <person name="Ichikawa N."/>
        </authorList>
    </citation>
    <scope>NUCLEOTIDE SEQUENCE [LARGE SCALE GENOMIC DNA]</scope>
    <source>
        <strain evidence="9 11">NBRC 107715</strain>
    </source>
</reference>
<dbReference type="EMBL" id="BJZU01000274">
    <property type="protein sequence ID" value="GEP08108.1"/>
    <property type="molecule type" value="Genomic_DNA"/>
</dbReference>
<keyword evidence="5" id="KW-0547">Nucleotide-binding</keyword>
<organism evidence="9 11">
    <name type="scientific">Methylobacterium oxalidis</name>
    <dbReference type="NCBI Taxonomy" id="944322"/>
    <lineage>
        <taxon>Bacteria</taxon>
        <taxon>Pseudomonadati</taxon>
        <taxon>Pseudomonadota</taxon>
        <taxon>Alphaproteobacteria</taxon>
        <taxon>Hyphomicrobiales</taxon>
        <taxon>Methylobacteriaceae</taxon>
        <taxon>Methylobacterium</taxon>
    </lineage>
</organism>
<keyword evidence="12" id="KW-1185">Reference proteome</keyword>
<dbReference type="Pfam" id="PF07536">
    <property type="entry name" value="HWE_HK"/>
    <property type="match status" value="1"/>
</dbReference>
<accession>A0A512JDW2</accession>
<dbReference type="Proteomes" id="UP001156856">
    <property type="component" value="Unassembled WGS sequence"/>
</dbReference>
<proteinExistence type="predicted"/>
<dbReference type="SMART" id="SM00911">
    <property type="entry name" value="HWE_HK"/>
    <property type="match status" value="1"/>
</dbReference>
<keyword evidence="7" id="KW-0067">ATP-binding</keyword>
<dbReference type="PANTHER" id="PTHR41523:SF8">
    <property type="entry name" value="ETHYLENE RESPONSE SENSOR PROTEIN"/>
    <property type="match status" value="1"/>
</dbReference>
<reference evidence="12" key="2">
    <citation type="journal article" date="2019" name="Int. J. Syst. Evol. Microbiol.">
        <title>The Global Catalogue of Microorganisms (GCM) 10K type strain sequencing project: providing services to taxonomists for standard genome sequencing and annotation.</title>
        <authorList>
            <consortium name="The Broad Institute Genomics Platform"/>
            <consortium name="The Broad Institute Genome Sequencing Center for Infectious Disease"/>
            <person name="Wu L."/>
            <person name="Ma J."/>
        </authorList>
    </citation>
    <scope>NUCLEOTIDE SEQUENCE [LARGE SCALE GENOMIC DNA]</scope>
    <source>
        <strain evidence="12">NBRC 107715</strain>
    </source>
</reference>